<reference evidence="1" key="1">
    <citation type="submission" date="2018-05" db="EMBL/GenBank/DDBJ databases">
        <authorList>
            <person name="Lanie J.A."/>
            <person name="Ng W.-L."/>
            <person name="Kazmierczak K.M."/>
            <person name="Andrzejewski T.M."/>
            <person name="Davidsen T.M."/>
            <person name="Wayne K.J."/>
            <person name="Tettelin H."/>
            <person name="Glass J.I."/>
            <person name="Rusch D."/>
            <person name="Podicherti R."/>
            <person name="Tsui H.-C.T."/>
            <person name="Winkler M.E."/>
        </authorList>
    </citation>
    <scope>NUCLEOTIDE SEQUENCE</scope>
</reference>
<name>A0A383CA82_9ZZZZ</name>
<gene>
    <name evidence="1" type="ORF">METZ01_LOCUS481827</name>
</gene>
<protein>
    <submittedName>
        <fullName evidence="1">Uncharacterized protein</fullName>
    </submittedName>
</protein>
<dbReference type="EMBL" id="UINC01207048">
    <property type="protein sequence ID" value="SVE28973.1"/>
    <property type="molecule type" value="Genomic_DNA"/>
</dbReference>
<evidence type="ECO:0000313" key="1">
    <source>
        <dbReference type="EMBL" id="SVE28973.1"/>
    </source>
</evidence>
<sequence>MTCFQAFTDPMGNLQKLCRLPNLQRSLFWKVAWDDIYYLAGPWRHNN</sequence>
<proteinExistence type="predicted"/>
<dbReference type="AlphaFoldDB" id="A0A383CA82"/>
<organism evidence="1">
    <name type="scientific">marine metagenome</name>
    <dbReference type="NCBI Taxonomy" id="408172"/>
    <lineage>
        <taxon>unclassified sequences</taxon>
        <taxon>metagenomes</taxon>
        <taxon>ecological metagenomes</taxon>
    </lineage>
</organism>
<feature type="non-terminal residue" evidence="1">
    <location>
        <position position="47"/>
    </location>
</feature>
<accession>A0A383CA82</accession>